<comment type="caution">
    <text evidence="2">The sequence shown here is derived from an EMBL/GenBank/DDBJ whole genome shotgun (WGS) entry which is preliminary data.</text>
</comment>
<proteinExistence type="predicted"/>
<evidence type="ECO:0000313" key="2">
    <source>
        <dbReference type="EMBL" id="CAL2087204.1"/>
    </source>
</evidence>
<name>A0ABM9P203_9FLAO</name>
<gene>
    <name evidence="2" type="ORF">T190607A01A_20767</name>
</gene>
<dbReference type="CDD" id="cd01141">
    <property type="entry name" value="TroA_d"/>
    <property type="match status" value="1"/>
</dbReference>
<dbReference type="SUPFAM" id="SSF53807">
    <property type="entry name" value="Helical backbone' metal receptor"/>
    <property type="match status" value="1"/>
</dbReference>
<evidence type="ECO:0000259" key="1">
    <source>
        <dbReference type="PROSITE" id="PS50983"/>
    </source>
</evidence>
<dbReference type="RefSeq" id="WP_348712321.1">
    <property type="nucleotide sequence ID" value="NZ_CAXIXY010000004.1"/>
</dbReference>
<dbReference type="Pfam" id="PF01497">
    <property type="entry name" value="Peripla_BP_2"/>
    <property type="match status" value="1"/>
</dbReference>
<dbReference type="Proteomes" id="UP001497416">
    <property type="component" value="Unassembled WGS sequence"/>
</dbReference>
<accession>A0ABM9P203</accession>
<dbReference type="Gene3D" id="3.40.50.1980">
    <property type="entry name" value="Nitrogenase molybdenum iron protein domain"/>
    <property type="match status" value="2"/>
</dbReference>
<keyword evidence="3" id="KW-1185">Reference proteome</keyword>
<protein>
    <submittedName>
        <fullName evidence="2">Iron complex transport system substrate-binding protein</fullName>
    </submittedName>
</protein>
<evidence type="ECO:0000313" key="3">
    <source>
        <dbReference type="Proteomes" id="UP001497416"/>
    </source>
</evidence>
<dbReference type="PROSITE" id="PS50983">
    <property type="entry name" value="FE_B12_PBP"/>
    <property type="match status" value="1"/>
</dbReference>
<dbReference type="EMBL" id="CAXIXY010000004">
    <property type="protein sequence ID" value="CAL2087204.1"/>
    <property type="molecule type" value="Genomic_DNA"/>
</dbReference>
<dbReference type="InterPro" id="IPR002491">
    <property type="entry name" value="ABC_transptr_periplasmic_BD"/>
</dbReference>
<dbReference type="PANTHER" id="PTHR30535">
    <property type="entry name" value="VITAMIN B12-BINDING PROTEIN"/>
    <property type="match status" value="1"/>
</dbReference>
<dbReference type="InterPro" id="IPR050902">
    <property type="entry name" value="ABC_Transporter_SBP"/>
</dbReference>
<organism evidence="2 3">
    <name type="scientific">Tenacibaculum platacis</name>
    <dbReference type="NCBI Taxonomy" id="3137852"/>
    <lineage>
        <taxon>Bacteria</taxon>
        <taxon>Pseudomonadati</taxon>
        <taxon>Bacteroidota</taxon>
        <taxon>Flavobacteriia</taxon>
        <taxon>Flavobacteriales</taxon>
        <taxon>Flavobacteriaceae</taxon>
        <taxon>Tenacibaculum</taxon>
    </lineage>
</organism>
<feature type="domain" description="Fe/B12 periplasmic-binding" evidence="1">
    <location>
        <begin position="86"/>
        <end position="358"/>
    </location>
</feature>
<dbReference type="PANTHER" id="PTHR30535:SF34">
    <property type="entry name" value="MOLYBDATE-BINDING PROTEIN MOLA"/>
    <property type="match status" value="1"/>
</dbReference>
<reference evidence="2 3" key="1">
    <citation type="submission" date="2024-05" db="EMBL/GenBank/DDBJ databases">
        <authorList>
            <person name="Duchaud E."/>
        </authorList>
    </citation>
    <scope>NUCLEOTIDE SEQUENCE [LARGE SCALE GENOMIC DNA]</scope>
    <source>
        <strain evidence="2">Ena-SAMPLE-TAB-13-05-2024-13:56:06:370-140302</strain>
    </source>
</reference>
<sequence>MNLKYTFYFIFIFTLCISCKKETVKNTSEVVKTSIKYAKGFDIVNENGNRYLVLKKVFQNGTNSYKYLLSDKSNFQNNTLKVPVEKLVITSTTHVPMVELLEKEKSIVGFPNTKYISSERTRALVDSGAITELGSEQSMNTEILIDLEPELVVGFSLHPNNKLYNNIKKLGIPVVFNGEWLEETPLGRAEWIKFFGALLGKEKKADSIFSVIEKNYLEAKKIAQSTEQKPKVLSGSMFKDTWYVPAGESFMAKFMSDANLDYIWKVTEGTGSLQLSFESVLDKAQFADFWLGCGLSETREQLISSNRHYDKFDAFNNKKIYTIASKKGPTGGLIYFELAPTRPDLVLKDMIKITNPEALPDYDLFFFKSME</sequence>